<evidence type="ECO:0000256" key="3">
    <source>
        <dbReference type="ARBA" id="ARBA00022448"/>
    </source>
</evidence>
<comment type="similarity">
    <text evidence="2 10">Belongs to the GPI inositol-deacylase family.</text>
</comment>
<keyword evidence="4 10" id="KW-0812">Transmembrane</keyword>
<dbReference type="GO" id="GO:0015031">
    <property type="term" value="P:protein transport"/>
    <property type="evidence" value="ECO:0007669"/>
    <property type="project" value="UniProtKB-KW"/>
</dbReference>
<dbReference type="EC" id="3.1.-.-" evidence="10"/>
<dbReference type="GO" id="GO:0050185">
    <property type="term" value="F:phosphatidylinositol deacylase activity"/>
    <property type="evidence" value="ECO:0007669"/>
    <property type="project" value="TreeGrafter"/>
</dbReference>
<comment type="caution">
    <text evidence="12">The sequence shown here is derived from an EMBL/GenBank/DDBJ whole genome shotgun (WGS) entry which is preliminary data.</text>
</comment>
<feature type="transmembrane region" description="Helical" evidence="10">
    <location>
        <begin position="522"/>
        <end position="543"/>
    </location>
</feature>
<evidence type="ECO:0000259" key="11">
    <source>
        <dbReference type="Pfam" id="PF07819"/>
    </source>
</evidence>
<name>A0A6G0XTR4_9STRA</name>
<dbReference type="GO" id="GO:0006888">
    <property type="term" value="P:endoplasmic reticulum to Golgi vesicle-mediated transport"/>
    <property type="evidence" value="ECO:0007669"/>
    <property type="project" value="TreeGrafter"/>
</dbReference>
<evidence type="ECO:0000256" key="4">
    <source>
        <dbReference type="ARBA" id="ARBA00022692"/>
    </source>
</evidence>
<keyword evidence="3 10" id="KW-0813">Transport</keyword>
<evidence type="ECO:0000256" key="9">
    <source>
        <dbReference type="ARBA" id="ARBA00023136"/>
    </source>
</evidence>
<protein>
    <recommendedName>
        <fullName evidence="10">GPI inositol-deacylase</fullName>
        <ecNumber evidence="10">3.1.-.-</ecNumber>
    </recommendedName>
</protein>
<evidence type="ECO:0000256" key="5">
    <source>
        <dbReference type="ARBA" id="ARBA00022801"/>
    </source>
</evidence>
<evidence type="ECO:0000256" key="6">
    <source>
        <dbReference type="ARBA" id="ARBA00022824"/>
    </source>
</evidence>
<dbReference type="PANTHER" id="PTHR15495:SF7">
    <property type="entry name" value="GPI INOSITOL-DEACYLASE"/>
    <property type="match status" value="1"/>
</dbReference>
<organism evidence="12 13">
    <name type="scientific">Aphanomyces euteiches</name>
    <dbReference type="NCBI Taxonomy" id="100861"/>
    <lineage>
        <taxon>Eukaryota</taxon>
        <taxon>Sar</taxon>
        <taxon>Stramenopiles</taxon>
        <taxon>Oomycota</taxon>
        <taxon>Saprolegniomycetes</taxon>
        <taxon>Saprolegniales</taxon>
        <taxon>Verrucalvaceae</taxon>
        <taxon>Aphanomyces</taxon>
    </lineage>
</organism>
<feature type="domain" description="GPI inositol-deacylase PGAP1-like alpha/beta" evidence="11">
    <location>
        <begin position="84"/>
        <end position="305"/>
    </location>
</feature>
<dbReference type="SUPFAM" id="SSF53474">
    <property type="entry name" value="alpha/beta-Hydrolases"/>
    <property type="match status" value="1"/>
</dbReference>
<evidence type="ECO:0000313" key="13">
    <source>
        <dbReference type="Proteomes" id="UP000481153"/>
    </source>
</evidence>
<gene>
    <name evidence="12" type="ORF">Ae201684_001477</name>
</gene>
<dbReference type="EMBL" id="VJMJ01000012">
    <property type="protein sequence ID" value="KAF0743831.1"/>
    <property type="molecule type" value="Genomic_DNA"/>
</dbReference>
<dbReference type="GO" id="GO:0006505">
    <property type="term" value="P:GPI anchor metabolic process"/>
    <property type="evidence" value="ECO:0007669"/>
    <property type="project" value="TreeGrafter"/>
</dbReference>
<keyword evidence="6 10" id="KW-0256">Endoplasmic reticulum</keyword>
<dbReference type="GO" id="GO:0005789">
    <property type="term" value="C:endoplasmic reticulum membrane"/>
    <property type="evidence" value="ECO:0007669"/>
    <property type="project" value="UniProtKB-SubCell"/>
</dbReference>
<feature type="transmembrane region" description="Helical" evidence="10">
    <location>
        <begin position="715"/>
        <end position="736"/>
    </location>
</feature>
<proteinExistence type="inferred from homology"/>
<dbReference type="Pfam" id="PF07819">
    <property type="entry name" value="PGAP1"/>
    <property type="match status" value="1"/>
</dbReference>
<evidence type="ECO:0000313" key="12">
    <source>
        <dbReference type="EMBL" id="KAF0743831.1"/>
    </source>
</evidence>
<evidence type="ECO:0000256" key="10">
    <source>
        <dbReference type="RuleBase" id="RU365011"/>
    </source>
</evidence>
<feature type="transmembrane region" description="Helical" evidence="10">
    <location>
        <begin position="453"/>
        <end position="477"/>
    </location>
</feature>
<reference evidence="12 13" key="1">
    <citation type="submission" date="2019-07" db="EMBL/GenBank/DDBJ databases">
        <title>Genomics analysis of Aphanomyces spp. identifies a new class of oomycete effector associated with host adaptation.</title>
        <authorList>
            <person name="Gaulin E."/>
        </authorList>
    </citation>
    <scope>NUCLEOTIDE SEQUENCE [LARGE SCALE GENOMIC DNA]</scope>
    <source>
        <strain evidence="12 13">ATCC 201684</strain>
    </source>
</reference>
<keyword evidence="13" id="KW-1185">Reference proteome</keyword>
<sequence length="793" mass="87251">MRWWVPGCALVVLYVATTIPFFLDVREIPRSNACGMTFSAPIYKTLTFQTQEASMRHTYVKYTLARLFLQDDTAHRRKRQDDRQLTGAPLLFVPGHLGSYKQARSLGQHLHELDTATYDIFLVDFNEEATGITGRFVLDQGFFLNEAIKEILAMYTRQDAGDDTLPRPTSLVVVGHSMGGLVARTALTLLNYQPHSITTIVTLSTPHVAPPFNLDSTMADVYATVNKHRGVSINASDDAVVLVSLAGGFKDFVVHSSLAALSPSKTSTWSFSALTSQLPKVKISMDHLSILWCHQFMRTLSKALAALVDPDLHQVIPSASKRAAVLQSELLGPDSDPSEHYRHVAVGYAPSEVADHSVKSFPLPLYIFRTQYLMPFPLLALVALAMLITEIEAWQDNDKLAQLSFLRLLSPIGHWSALYHHASDHFKDALWKPVAVLVVALGAMHAADATYPAWIVLLCYLYLLGFLHLVAFVLSWIRLPLSFSRSVARFGFSMKSYAAIAIIVVAGAHGAWRFNVDPTRELALLVLAALAVHVYVVLSLFVLPTKSSALYHRTLFAFYFGVSSCWIGDIVYFVDVVRFPRVLDFSFVLHVFSVLLLLAPGLAHVAIARRYGVRMPTNSSTLVSPGDCTECFVEDGGVGAIFVQAETPATKHMRGGVTLGPTFRVVACDCGLRNIPHREYCAFCRRTCSSCGGGEVARQQANQFREYMNGAQETVMAHQGVPGLLWLILIVGFTFVATAPHALIYVAAVVGAVCALYHVGLRSPIDVEAFDGAVVRTSKTVEQPMMEEVSAKS</sequence>
<evidence type="ECO:0000256" key="1">
    <source>
        <dbReference type="ARBA" id="ARBA00004477"/>
    </source>
</evidence>
<feature type="transmembrane region" description="Helical" evidence="10">
    <location>
        <begin position="372"/>
        <end position="389"/>
    </location>
</feature>
<dbReference type="Proteomes" id="UP000481153">
    <property type="component" value="Unassembled WGS sequence"/>
</dbReference>
<dbReference type="Gene3D" id="3.40.50.1820">
    <property type="entry name" value="alpha/beta hydrolase"/>
    <property type="match status" value="1"/>
</dbReference>
<keyword evidence="5 10" id="KW-0378">Hydrolase</keyword>
<accession>A0A6G0XTR4</accession>
<dbReference type="InterPro" id="IPR012908">
    <property type="entry name" value="PGAP1-ab_dom-like"/>
</dbReference>
<comment type="subcellular location">
    <subcellularLocation>
        <location evidence="1">Endoplasmic reticulum membrane</location>
        <topology evidence="1">Multi-pass membrane protein</topology>
    </subcellularLocation>
</comment>
<evidence type="ECO:0000256" key="8">
    <source>
        <dbReference type="ARBA" id="ARBA00022989"/>
    </source>
</evidence>
<dbReference type="PANTHER" id="PTHR15495">
    <property type="entry name" value="NEGATIVE REGULATOR OF VESICLE FORMATION-RELATED"/>
    <property type="match status" value="1"/>
</dbReference>
<comment type="function">
    <text evidence="10">Involved in inositol deacylation of GPI-anchored proteins which plays important roles in the quality control and ER-associated degradation of GPI-anchored proteins.</text>
</comment>
<dbReference type="InterPro" id="IPR039529">
    <property type="entry name" value="PGAP1/BST1"/>
</dbReference>
<feature type="transmembrane region" description="Helical" evidence="10">
    <location>
        <begin position="497"/>
        <end position="516"/>
    </location>
</feature>
<feature type="transmembrane region" description="Helical" evidence="10">
    <location>
        <begin position="586"/>
        <end position="607"/>
    </location>
</feature>
<feature type="transmembrane region" description="Helical" evidence="10">
    <location>
        <begin position="742"/>
        <end position="760"/>
    </location>
</feature>
<dbReference type="InterPro" id="IPR029058">
    <property type="entry name" value="AB_hydrolase_fold"/>
</dbReference>
<keyword evidence="7 10" id="KW-0653">Protein transport</keyword>
<evidence type="ECO:0000256" key="7">
    <source>
        <dbReference type="ARBA" id="ARBA00022927"/>
    </source>
</evidence>
<keyword evidence="8 10" id="KW-1133">Transmembrane helix</keyword>
<feature type="transmembrane region" description="Helical" evidence="10">
    <location>
        <begin position="555"/>
        <end position="574"/>
    </location>
</feature>
<dbReference type="VEuPathDB" id="FungiDB:AeMF1_002716"/>
<evidence type="ECO:0000256" key="2">
    <source>
        <dbReference type="ARBA" id="ARBA00006931"/>
    </source>
</evidence>
<keyword evidence="9 10" id="KW-0472">Membrane</keyword>
<dbReference type="AlphaFoldDB" id="A0A6G0XTR4"/>